<reference evidence="2" key="1">
    <citation type="submission" date="2025-08" db="UniProtKB">
        <authorList>
            <consortium name="RefSeq"/>
        </authorList>
    </citation>
    <scope>IDENTIFICATION</scope>
</reference>
<dbReference type="KEGG" id="dqu:106747163"/>
<keyword evidence="1" id="KW-1185">Reference proteome</keyword>
<accession>A0A6P3XNE7</accession>
<protein>
    <submittedName>
        <fullName evidence="2">Uncharacterized protein LOC106747163</fullName>
    </submittedName>
</protein>
<organism evidence="1 2">
    <name type="scientific">Dinoponera quadriceps</name>
    <name type="common">South American ant</name>
    <dbReference type="NCBI Taxonomy" id="609295"/>
    <lineage>
        <taxon>Eukaryota</taxon>
        <taxon>Metazoa</taxon>
        <taxon>Ecdysozoa</taxon>
        <taxon>Arthropoda</taxon>
        <taxon>Hexapoda</taxon>
        <taxon>Insecta</taxon>
        <taxon>Pterygota</taxon>
        <taxon>Neoptera</taxon>
        <taxon>Endopterygota</taxon>
        <taxon>Hymenoptera</taxon>
        <taxon>Apocrita</taxon>
        <taxon>Aculeata</taxon>
        <taxon>Formicoidea</taxon>
        <taxon>Formicidae</taxon>
        <taxon>Ponerinae</taxon>
        <taxon>Ponerini</taxon>
        <taxon>Dinoponera</taxon>
    </lineage>
</organism>
<dbReference type="GeneID" id="106747163"/>
<dbReference type="AlphaFoldDB" id="A0A6P3XNE7"/>
<evidence type="ECO:0000313" key="1">
    <source>
        <dbReference type="Proteomes" id="UP000515204"/>
    </source>
</evidence>
<evidence type="ECO:0000313" key="2">
    <source>
        <dbReference type="RefSeq" id="XP_014479990.1"/>
    </source>
</evidence>
<name>A0A6P3XNE7_DINQU</name>
<dbReference type="Proteomes" id="UP000515204">
    <property type="component" value="Unplaced"/>
</dbReference>
<dbReference type="RefSeq" id="XP_014479990.1">
    <property type="nucleotide sequence ID" value="XM_014624504.1"/>
</dbReference>
<proteinExistence type="predicted"/>
<gene>
    <name evidence="2" type="primary">LOC106747163</name>
</gene>
<sequence>MMMMNDGGDDDGSQLHQRFPVKDMSVDERIHHPIKNKFRMRVVLTIWHTYKIPSARPAARVVASNVKRTTFIFSAFIHHLGRRRHVRSVSDKHISLGRRHATPFINRPTVVCVGARRGSVSVCMQTVRATWSDVF</sequence>